<proteinExistence type="predicted"/>
<reference evidence="1" key="1">
    <citation type="submission" date="2023-04" db="EMBL/GenBank/DDBJ databases">
        <title>A chromosome-level genome assembly of the parasitoid wasp Eretmocerus hayati.</title>
        <authorList>
            <person name="Zhong Y."/>
            <person name="Liu S."/>
            <person name="Liu Y."/>
        </authorList>
    </citation>
    <scope>NUCLEOTIDE SEQUENCE</scope>
    <source>
        <strain evidence="1">ZJU_SS_LIU_2023</strain>
    </source>
</reference>
<accession>A0ACC2PLW6</accession>
<evidence type="ECO:0000313" key="1">
    <source>
        <dbReference type="EMBL" id="KAJ8684382.1"/>
    </source>
</evidence>
<sequence>MKGKFLSKNFSTLVWTDKATAALVILGLACCAAAPAESETPATPVVSQPFKPQCPEVDDVFVTLIGNPDKCTTYFVCDRGIPVTMNCPAGLHFNDNEKACDWPHKACCDVSLDVEQKCV</sequence>
<keyword evidence="2" id="KW-1185">Reference proteome</keyword>
<comment type="caution">
    <text evidence="1">The sequence shown here is derived from an EMBL/GenBank/DDBJ whole genome shotgun (WGS) entry which is preliminary data.</text>
</comment>
<dbReference type="EMBL" id="CM056741">
    <property type="protein sequence ID" value="KAJ8684382.1"/>
    <property type="molecule type" value="Genomic_DNA"/>
</dbReference>
<name>A0ACC2PLW6_9HYME</name>
<organism evidence="1 2">
    <name type="scientific">Eretmocerus hayati</name>
    <dbReference type="NCBI Taxonomy" id="131215"/>
    <lineage>
        <taxon>Eukaryota</taxon>
        <taxon>Metazoa</taxon>
        <taxon>Ecdysozoa</taxon>
        <taxon>Arthropoda</taxon>
        <taxon>Hexapoda</taxon>
        <taxon>Insecta</taxon>
        <taxon>Pterygota</taxon>
        <taxon>Neoptera</taxon>
        <taxon>Endopterygota</taxon>
        <taxon>Hymenoptera</taxon>
        <taxon>Apocrita</taxon>
        <taxon>Proctotrupomorpha</taxon>
        <taxon>Chalcidoidea</taxon>
        <taxon>Aphelinidae</taxon>
        <taxon>Aphelininae</taxon>
        <taxon>Eretmocerus</taxon>
    </lineage>
</organism>
<gene>
    <name evidence="1" type="ORF">QAD02_020174</name>
</gene>
<dbReference type="Proteomes" id="UP001239111">
    <property type="component" value="Chromosome 1"/>
</dbReference>
<protein>
    <submittedName>
        <fullName evidence="1">Uncharacterized protein</fullName>
    </submittedName>
</protein>
<evidence type="ECO:0000313" key="2">
    <source>
        <dbReference type="Proteomes" id="UP001239111"/>
    </source>
</evidence>